<organism evidence="1">
    <name type="scientific">Marivirga arenosa</name>
    <dbReference type="NCBI Taxonomy" id="3059076"/>
    <lineage>
        <taxon>Bacteria</taxon>
        <taxon>Pseudomonadati</taxon>
        <taxon>Bacteroidota</taxon>
        <taxon>Cytophagia</taxon>
        <taxon>Cytophagales</taxon>
        <taxon>Marivirgaceae</taxon>
        <taxon>Marivirga</taxon>
    </lineage>
</organism>
<dbReference type="KEGG" id="marp:QYS47_01550"/>
<proteinExistence type="predicted"/>
<accession>A0AA49GEW1</accession>
<name>A0AA49GEW1_9BACT</name>
<reference evidence="1" key="1">
    <citation type="submission" date="2023-08" db="EMBL/GenBank/DDBJ databases">
        <title>Comparative genomics and taxonomic characterization of three novel marine species of genus Marivirga.</title>
        <authorList>
            <person name="Muhammad N."/>
            <person name="Kim S.-G."/>
        </authorList>
    </citation>
    <scope>NUCLEOTIDE SEQUENCE</scope>
    <source>
        <strain evidence="1">BKB1-2</strain>
    </source>
</reference>
<gene>
    <name evidence="1" type="ORF">QYS47_01550</name>
</gene>
<protein>
    <submittedName>
        <fullName evidence="1">Uncharacterized protein</fullName>
    </submittedName>
</protein>
<dbReference type="Proteomes" id="UP001232019">
    <property type="component" value="Chromosome"/>
</dbReference>
<sequence length="237" mass="27960">MKKLSDDWLTSGTLDFEYKKYVLLAYLQQVSCYFDQHKLYPTFADLIMHYKNAVQLKDGKQKLLKSFPKRLSQVDLKNFKMYFESKVEEDVQLKELEDIIDFALDELKGQITIGKDIFDEVESQLIIEPVGVKALEENEGLLVIDSEFDPYYHIYQYRISIFETAEEKVRSLQTVFIDKFKKSIGTTLEQLKIKVLKNIKLVSNYSAFRVVALRPYPYEETLLPIVKRSFSNYLYKH</sequence>
<dbReference type="RefSeq" id="WP_302126103.1">
    <property type="nucleotide sequence ID" value="NZ_CP129968.2"/>
</dbReference>
<dbReference type="AlphaFoldDB" id="A0AA49GEW1"/>
<evidence type="ECO:0000313" key="1">
    <source>
        <dbReference type="EMBL" id="WKK81100.1"/>
    </source>
</evidence>
<dbReference type="EMBL" id="CP129968">
    <property type="protein sequence ID" value="WKK81100.1"/>
    <property type="molecule type" value="Genomic_DNA"/>
</dbReference>